<evidence type="ECO:0000313" key="4">
    <source>
        <dbReference type="EMBL" id="GJT89125.1"/>
    </source>
</evidence>
<evidence type="ECO:0000259" key="3">
    <source>
        <dbReference type="PROSITE" id="PS50158"/>
    </source>
</evidence>
<dbReference type="Pfam" id="PF14244">
    <property type="entry name" value="Retrotran_gag_3"/>
    <property type="match status" value="1"/>
</dbReference>
<dbReference type="EMBL" id="BQNB010019794">
    <property type="protein sequence ID" value="GJT89125.1"/>
    <property type="molecule type" value="Genomic_DNA"/>
</dbReference>
<keyword evidence="1" id="KW-0479">Metal-binding</keyword>
<dbReference type="InterPro" id="IPR029472">
    <property type="entry name" value="Copia-like_N"/>
</dbReference>
<reference evidence="4" key="1">
    <citation type="journal article" date="2022" name="Int. J. Mol. Sci.">
        <title>Draft Genome of Tanacetum Coccineum: Genomic Comparison of Closely Related Tanacetum-Family Plants.</title>
        <authorList>
            <person name="Yamashiro T."/>
            <person name="Shiraishi A."/>
            <person name="Nakayama K."/>
            <person name="Satake H."/>
        </authorList>
    </citation>
    <scope>NUCLEOTIDE SEQUENCE</scope>
</reference>
<evidence type="ECO:0000256" key="2">
    <source>
        <dbReference type="SAM" id="MobiDB-lite"/>
    </source>
</evidence>
<accession>A0ABQ5HMV1</accession>
<dbReference type="PANTHER" id="PTHR37610">
    <property type="entry name" value="CCHC-TYPE DOMAIN-CONTAINING PROTEIN"/>
    <property type="match status" value="1"/>
</dbReference>
<sequence length="215" mass="24474">MANGNPSTNTSQNPPIVKDINSVHHPLYFHQNDHPGLVLISKKLIGSENYSLWKRSMMIALNARNKLKLVNGEFREPTLSSEIRSVWERANDMHHMHACVDVIVSMAEQKRIKKKTQSVLDGEEKQRDTKFRLMNTPTALNTTSNHRNLSSTSRQFTPNNHIGQNSIARKSSFKKGVYCTNCSKEGHTGEECYKIVGYPPGHPLHNKYIPPMQRN</sequence>
<name>A0ABQ5HMV1_9ASTR</name>
<feature type="domain" description="CCHC-type" evidence="3">
    <location>
        <begin position="179"/>
        <end position="192"/>
    </location>
</feature>
<gene>
    <name evidence="4" type="ORF">Tco_1070842</name>
</gene>
<evidence type="ECO:0000256" key="1">
    <source>
        <dbReference type="PROSITE-ProRule" id="PRU00047"/>
    </source>
</evidence>
<reference evidence="4" key="2">
    <citation type="submission" date="2022-01" db="EMBL/GenBank/DDBJ databases">
        <authorList>
            <person name="Yamashiro T."/>
            <person name="Shiraishi A."/>
            <person name="Satake H."/>
            <person name="Nakayama K."/>
        </authorList>
    </citation>
    <scope>NUCLEOTIDE SEQUENCE</scope>
</reference>
<dbReference type="PANTHER" id="PTHR37610:SF97">
    <property type="entry name" value="RETROTRANSPOSON GAG DOMAIN-CONTAINING PROTEIN"/>
    <property type="match status" value="1"/>
</dbReference>
<dbReference type="PROSITE" id="PS50158">
    <property type="entry name" value="ZF_CCHC"/>
    <property type="match status" value="1"/>
</dbReference>
<proteinExistence type="predicted"/>
<evidence type="ECO:0000313" key="5">
    <source>
        <dbReference type="Proteomes" id="UP001151760"/>
    </source>
</evidence>
<dbReference type="Proteomes" id="UP001151760">
    <property type="component" value="Unassembled WGS sequence"/>
</dbReference>
<organism evidence="4 5">
    <name type="scientific">Tanacetum coccineum</name>
    <dbReference type="NCBI Taxonomy" id="301880"/>
    <lineage>
        <taxon>Eukaryota</taxon>
        <taxon>Viridiplantae</taxon>
        <taxon>Streptophyta</taxon>
        <taxon>Embryophyta</taxon>
        <taxon>Tracheophyta</taxon>
        <taxon>Spermatophyta</taxon>
        <taxon>Magnoliopsida</taxon>
        <taxon>eudicotyledons</taxon>
        <taxon>Gunneridae</taxon>
        <taxon>Pentapetalae</taxon>
        <taxon>asterids</taxon>
        <taxon>campanulids</taxon>
        <taxon>Asterales</taxon>
        <taxon>Asteraceae</taxon>
        <taxon>Asteroideae</taxon>
        <taxon>Anthemideae</taxon>
        <taxon>Anthemidinae</taxon>
        <taxon>Tanacetum</taxon>
    </lineage>
</organism>
<keyword evidence="1" id="KW-0862">Zinc</keyword>
<keyword evidence="1" id="KW-0863">Zinc-finger</keyword>
<protein>
    <submittedName>
        <fullName evidence="4">Cysteine-rich receptor-like protein kinase 8</fullName>
    </submittedName>
</protein>
<comment type="caution">
    <text evidence="4">The sequence shown here is derived from an EMBL/GenBank/DDBJ whole genome shotgun (WGS) entry which is preliminary data.</text>
</comment>
<feature type="region of interest" description="Disordered" evidence="2">
    <location>
        <begin position="143"/>
        <end position="163"/>
    </location>
</feature>
<keyword evidence="5" id="KW-1185">Reference proteome</keyword>
<dbReference type="InterPro" id="IPR001878">
    <property type="entry name" value="Znf_CCHC"/>
</dbReference>